<evidence type="ECO:0000256" key="1">
    <source>
        <dbReference type="ARBA" id="ARBA00009580"/>
    </source>
</evidence>
<feature type="domain" description="Tyrosine specific protein phosphatases" evidence="2">
    <location>
        <begin position="104"/>
        <end position="166"/>
    </location>
</feature>
<reference evidence="3 4" key="1">
    <citation type="submission" date="2017-07" db="EMBL/GenBank/DDBJ databases">
        <title>Draft sequence of Rhodococcus enclensis 23b-28.</title>
        <authorList>
            <person name="Besaury L."/>
            <person name="Sancelme M."/>
            <person name="Amato P."/>
            <person name="Lallement A."/>
            <person name="Delort A.-M."/>
        </authorList>
    </citation>
    <scope>NUCLEOTIDE SEQUENCE [LARGE SCALE GENOMIC DNA]</scope>
    <source>
        <strain evidence="3 4">23b-28</strain>
    </source>
</reference>
<dbReference type="InterPro" id="IPR000387">
    <property type="entry name" value="Tyr_Pase_dom"/>
</dbReference>
<dbReference type="InterPro" id="IPR016130">
    <property type="entry name" value="Tyr_Pase_AS"/>
</dbReference>
<dbReference type="Gene3D" id="3.90.190.10">
    <property type="entry name" value="Protein tyrosine phosphatase superfamily"/>
    <property type="match status" value="1"/>
</dbReference>
<protein>
    <recommendedName>
        <fullName evidence="2">Tyrosine specific protein phosphatases domain-containing protein</fullName>
    </recommendedName>
</protein>
<dbReference type="InterPro" id="IPR026893">
    <property type="entry name" value="Tyr/Ser_Pase_IphP-type"/>
</dbReference>
<dbReference type="RefSeq" id="WP_099697926.1">
    <property type="nucleotide sequence ID" value="NZ_NOVD01000013.1"/>
</dbReference>
<dbReference type="Proteomes" id="UP000230886">
    <property type="component" value="Unassembled WGS sequence"/>
</dbReference>
<evidence type="ECO:0000313" key="4">
    <source>
        <dbReference type="Proteomes" id="UP000230886"/>
    </source>
</evidence>
<dbReference type="InterPro" id="IPR029021">
    <property type="entry name" value="Prot-tyrosine_phosphatase-like"/>
</dbReference>
<proteinExistence type="inferred from homology"/>
<dbReference type="PROSITE" id="PS00383">
    <property type="entry name" value="TYR_PHOSPHATASE_1"/>
    <property type="match status" value="1"/>
</dbReference>
<sequence>MTLQEGADQAPFVNFRDLGGLTAPGGRHVRPETFYRSEVPLFGDLPPAVEWPPRTVVDLRSEGERNGVLAPMQWSQATSINVIPLMADADPTRIAGRHLSFVTADYLHMFQRVVEDRARELARAITLIAHAEYPVLVHCSAGKDRTGILVALTLDLIGVSTNSIVRDFLRSNSAAGEITTKVFRALGREPHDPVPNSAAELLQVISTWRAHRGGVEGWLVDHGARPHVPALLRERLLRYP</sequence>
<comment type="caution">
    <text evidence="3">The sequence shown here is derived from an EMBL/GenBank/DDBJ whole genome shotgun (WGS) entry which is preliminary data.</text>
</comment>
<dbReference type="GO" id="GO:0004721">
    <property type="term" value="F:phosphoprotein phosphatase activity"/>
    <property type="evidence" value="ECO:0007669"/>
    <property type="project" value="InterPro"/>
</dbReference>
<dbReference type="EMBL" id="NOVD01000013">
    <property type="protein sequence ID" value="PCK25834.1"/>
    <property type="molecule type" value="Genomic_DNA"/>
</dbReference>
<dbReference type="AlphaFoldDB" id="A0A2A5J8C8"/>
<comment type="similarity">
    <text evidence="1">Belongs to the protein-tyrosine phosphatase family.</text>
</comment>
<name>A0A2A5J8C8_RHOSG</name>
<dbReference type="PROSITE" id="PS50056">
    <property type="entry name" value="TYR_PHOSPHATASE_2"/>
    <property type="match status" value="1"/>
</dbReference>
<gene>
    <name evidence="3" type="ORF">CHR55_19000</name>
</gene>
<dbReference type="Pfam" id="PF13350">
    <property type="entry name" value="Y_phosphatase3"/>
    <property type="match status" value="1"/>
</dbReference>
<dbReference type="SUPFAM" id="SSF52799">
    <property type="entry name" value="(Phosphotyrosine protein) phosphatases II"/>
    <property type="match status" value="1"/>
</dbReference>
<organism evidence="3 4">
    <name type="scientific">Rhodococcus qingshengii</name>
    <dbReference type="NCBI Taxonomy" id="334542"/>
    <lineage>
        <taxon>Bacteria</taxon>
        <taxon>Bacillati</taxon>
        <taxon>Actinomycetota</taxon>
        <taxon>Actinomycetes</taxon>
        <taxon>Mycobacteriales</taxon>
        <taxon>Nocardiaceae</taxon>
        <taxon>Rhodococcus</taxon>
        <taxon>Rhodococcus erythropolis group</taxon>
    </lineage>
</organism>
<evidence type="ECO:0000259" key="2">
    <source>
        <dbReference type="PROSITE" id="PS50056"/>
    </source>
</evidence>
<accession>A0A2A5J8C8</accession>
<evidence type="ECO:0000313" key="3">
    <source>
        <dbReference type="EMBL" id="PCK25834.1"/>
    </source>
</evidence>
<dbReference type="PANTHER" id="PTHR31126">
    <property type="entry name" value="TYROSINE-PROTEIN PHOSPHATASE"/>
    <property type="match status" value="1"/>
</dbReference>
<dbReference type="PANTHER" id="PTHR31126:SF1">
    <property type="entry name" value="TYROSINE SPECIFIC PROTEIN PHOSPHATASES DOMAIN-CONTAINING PROTEIN"/>
    <property type="match status" value="1"/>
</dbReference>